<evidence type="ECO:0000256" key="1">
    <source>
        <dbReference type="ARBA" id="ARBA00022737"/>
    </source>
</evidence>
<dbReference type="InterPro" id="IPR000408">
    <property type="entry name" value="Reg_chr_condens"/>
</dbReference>
<feature type="repeat" description="RCC1" evidence="2">
    <location>
        <begin position="209"/>
        <end position="264"/>
    </location>
</feature>
<dbReference type="PANTHER" id="PTHR22870">
    <property type="entry name" value="REGULATOR OF CHROMOSOME CONDENSATION"/>
    <property type="match status" value="1"/>
</dbReference>
<comment type="caution">
    <text evidence="3">The sequence shown here is derived from an EMBL/GenBank/DDBJ whole genome shotgun (WGS) entry which is preliminary data.</text>
</comment>
<dbReference type="InterPro" id="IPR009091">
    <property type="entry name" value="RCC1/BLIP-II"/>
</dbReference>
<evidence type="ECO:0008006" key="5">
    <source>
        <dbReference type="Google" id="ProtNLM"/>
    </source>
</evidence>
<proteinExistence type="predicted"/>
<protein>
    <recommendedName>
        <fullName evidence="5">RCC1/BLIP-II protein</fullName>
    </recommendedName>
</protein>
<sequence>MMELYAFGFNGHGQLSPPSLSNARFSDINSTPLKIHKAADISVVWTSWCDAVIATKSTPETPAQYHGSGPLSNHEQTVPLDRNNLSSRVHFGGQFGNGLQGFIDNETTSQNITFIGDPRSPAQETIALPGPIRIQHVVVHSNESLTVIVENTTPSSADTNNHHILRFPSTPAFKSWLHSPSPEFLNNPIPNFTQVVSNATTIAALSPTGRVYTWTNDPRFPKCLGRPISPSTPSYAPHPIEYLSETTVTKLASGGYTTAALSADGSLFLWGQSAPGTPHELDVLKDEPPVRDEDLFVPDISFDLFLPPPPPSYGPWSPQSSAAWAKEVARMRYRGELPPHPQDPHPKHAPDDDADEFVKCVELGHGDELEAYHVGVGNGHVIVAARASGREAGKRSVFAMGEAQNGQLGLGQLHGARASFVPGLEAIGAFDGLKVKQIVCRGWSSWVVVEGHAASED</sequence>
<keyword evidence="4" id="KW-1185">Reference proteome</keyword>
<dbReference type="PROSITE" id="PS50012">
    <property type="entry name" value="RCC1_3"/>
    <property type="match status" value="1"/>
</dbReference>
<dbReference type="OrthoDB" id="5370059at2759"/>
<evidence type="ECO:0000313" key="4">
    <source>
        <dbReference type="Proteomes" id="UP000799444"/>
    </source>
</evidence>
<dbReference type="Gene3D" id="2.130.10.30">
    <property type="entry name" value="Regulator of chromosome condensation 1/beta-lactamase-inhibitor protein II"/>
    <property type="match status" value="1"/>
</dbReference>
<dbReference type="SUPFAM" id="SSF50985">
    <property type="entry name" value="RCC1/BLIP-II"/>
    <property type="match status" value="1"/>
</dbReference>
<organism evidence="3 4">
    <name type="scientific">Polyplosphaeria fusca</name>
    <dbReference type="NCBI Taxonomy" id="682080"/>
    <lineage>
        <taxon>Eukaryota</taxon>
        <taxon>Fungi</taxon>
        <taxon>Dikarya</taxon>
        <taxon>Ascomycota</taxon>
        <taxon>Pezizomycotina</taxon>
        <taxon>Dothideomycetes</taxon>
        <taxon>Pleosporomycetidae</taxon>
        <taxon>Pleosporales</taxon>
        <taxon>Tetraplosphaeriaceae</taxon>
        <taxon>Polyplosphaeria</taxon>
    </lineage>
</organism>
<keyword evidence="1" id="KW-0677">Repeat</keyword>
<dbReference type="AlphaFoldDB" id="A0A9P4V7G9"/>
<dbReference type="InterPro" id="IPR051210">
    <property type="entry name" value="Ub_ligase/GEF_domain"/>
</dbReference>
<evidence type="ECO:0000313" key="3">
    <source>
        <dbReference type="EMBL" id="KAF2740894.1"/>
    </source>
</evidence>
<dbReference type="Proteomes" id="UP000799444">
    <property type="component" value="Unassembled WGS sequence"/>
</dbReference>
<evidence type="ECO:0000256" key="2">
    <source>
        <dbReference type="PROSITE-ProRule" id="PRU00235"/>
    </source>
</evidence>
<accession>A0A9P4V7G9</accession>
<name>A0A9P4V7G9_9PLEO</name>
<dbReference type="EMBL" id="ML996098">
    <property type="protein sequence ID" value="KAF2740894.1"/>
    <property type="molecule type" value="Genomic_DNA"/>
</dbReference>
<dbReference type="PANTHER" id="PTHR22870:SF360">
    <property type="entry name" value="ULTRAVIOLET-B RECEPTOR UVR8"/>
    <property type="match status" value="1"/>
</dbReference>
<gene>
    <name evidence="3" type="ORF">EJ04DRAFT_571654</name>
</gene>
<reference evidence="3" key="1">
    <citation type="journal article" date="2020" name="Stud. Mycol.">
        <title>101 Dothideomycetes genomes: a test case for predicting lifestyles and emergence of pathogens.</title>
        <authorList>
            <person name="Haridas S."/>
            <person name="Albert R."/>
            <person name="Binder M."/>
            <person name="Bloem J."/>
            <person name="Labutti K."/>
            <person name="Salamov A."/>
            <person name="Andreopoulos B."/>
            <person name="Baker S."/>
            <person name="Barry K."/>
            <person name="Bills G."/>
            <person name="Bluhm B."/>
            <person name="Cannon C."/>
            <person name="Castanera R."/>
            <person name="Culley D."/>
            <person name="Daum C."/>
            <person name="Ezra D."/>
            <person name="Gonzalez J."/>
            <person name="Henrissat B."/>
            <person name="Kuo A."/>
            <person name="Liang C."/>
            <person name="Lipzen A."/>
            <person name="Lutzoni F."/>
            <person name="Magnuson J."/>
            <person name="Mondo S."/>
            <person name="Nolan M."/>
            <person name="Ohm R."/>
            <person name="Pangilinan J."/>
            <person name="Park H.-J."/>
            <person name="Ramirez L."/>
            <person name="Alfaro M."/>
            <person name="Sun H."/>
            <person name="Tritt A."/>
            <person name="Yoshinaga Y."/>
            <person name="Zwiers L.-H."/>
            <person name="Turgeon B."/>
            <person name="Goodwin S."/>
            <person name="Spatafora J."/>
            <person name="Crous P."/>
            <person name="Grigoriev I."/>
        </authorList>
    </citation>
    <scope>NUCLEOTIDE SEQUENCE</scope>
    <source>
        <strain evidence="3">CBS 125425</strain>
    </source>
</reference>